<dbReference type="SUPFAM" id="SSF53448">
    <property type="entry name" value="Nucleotide-diphospho-sugar transferases"/>
    <property type="match status" value="1"/>
</dbReference>
<keyword evidence="3" id="KW-1185">Reference proteome</keyword>
<dbReference type="InterPro" id="IPR002495">
    <property type="entry name" value="Glyco_trans_8"/>
</dbReference>
<keyword evidence="2" id="KW-0808">Transferase</keyword>
<feature type="compositionally biased region" description="Basic and acidic residues" evidence="1">
    <location>
        <begin position="539"/>
        <end position="550"/>
    </location>
</feature>
<feature type="compositionally biased region" description="Basic and acidic residues" evidence="1">
    <location>
        <begin position="448"/>
        <end position="463"/>
    </location>
</feature>
<sequence length="746" mass="82161">MVERAYISLILNDAYLPGALTLATAIRRSGSTIPLAILATAEHLSPHSLSALEAVYDYVIRVPTIANPAPANLFALGRLDLYLSFTKIQAWNQTQFKRLVYLDADVLPLVNLDHLFDLEPSTIAASPDAGWPDIFNSGVIVLTPSATDFLGLYSLSESGESFDGGDQGLLNSYFGSSWTRLPFLYNVTPNASYQYIPAFRHFAKDIKIVHFIGSDKPWTKARPSSAPERSKGVPEWYVTANEVYDDLLRRWWEVFDSVDLSSKPSEAIEEEVPEPAPSQQSAQPVSSFARIAKWDPSHSAPPAESKGEAEGLPAHFSHENVWDRRDGWQEQFVPPPVRLLEEYIPSEYRTPSTPPPAAPIASPAPKYAQSPESEWHKPLPAWNPPSPIHVAPTSPAAVWYPPSPIKHDVAPERAPSPYQPEPPREDTPPPPPIFPWEQRGAVASARTFPDDERRAEANAKAAQREVEAREARLAAIANFNASQLAQDQAKKAEETEKDESEERVLEAKEKETELKADYAFDVKGETERADEDAFGGNDADGKDNAEDLGTELKEDLVEEAVVSKLEKLEISEGVTASLSPKTAVDRASLSPTGSFSSFSSTHSQSRSPPMRVSPRSALALKAPSQRRTSASYNAWDRDSSIVNVARRFSSTIHNGEVSGTDLPLTPEPNRQGSFFGFQKAPAGEGDDEEEIIEGDDDEEEPWDPYKKLDELSKMPALLLEKHMQSANKTDSNDARAAESASIETKE</sequence>
<dbReference type="GeneID" id="90037376"/>
<feature type="region of interest" description="Disordered" evidence="1">
    <location>
        <begin position="266"/>
        <end position="287"/>
    </location>
</feature>
<organism evidence="2 3">
    <name type="scientific">Myxozyma melibiosi</name>
    <dbReference type="NCBI Taxonomy" id="54550"/>
    <lineage>
        <taxon>Eukaryota</taxon>
        <taxon>Fungi</taxon>
        <taxon>Dikarya</taxon>
        <taxon>Ascomycota</taxon>
        <taxon>Saccharomycotina</taxon>
        <taxon>Lipomycetes</taxon>
        <taxon>Lipomycetales</taxon>
        <taxon>Lipomycetaceae</taxon>
        <taxon>Myxozyma</taxon>
    </lineage>
</organism>
<feature type="compositionally biased region" description="Basic and acidic residues" evidence="1">
    <location>
        <begin position="488"/>
        <end position="527"/>
    </location>
</feature>
<reference evidence="2 3" key="1">
    <citation type="submission" date="2024-03" db="EMBL/GenBank/DDBJ databases">
        <title>Genome-scale model development and genomic sequencing of the oleaginous clade Lipomyces.</title>
        <authorList>
            <consortium name="Lawrence Berkeley National Laboratory"/>
            <person name="Czajka J.J."/>
            <person name="Han Y."/>
            <person name="Kim J."/>
            <person name="Mondo S.J."/>
            <person name="Hofstad B.A."/>
            <person name="Robles A."/>
            <person name="Haridas S."/>
            <person name="Riley R."/>
            <person name="LaButti K."/>
            <person name="Pangilinan J."/>
            <person name="Andreopoulos W."/>
            <person name="Lipzen A."/>
            <person name="Yan J."/>
            <person name="Wang M."/>
            <person name="Ng V."/>
            <person name="Grigoriev I.V."/>
            <person name="Spatafora J.W."/>
            <person name="Magnuson J.K."/>
            <person name="Baker S.E."/>
            <person name="Pomraning K.R."/>
        </authorList>
    </citation>
    <scope>NUCLEOTIDE SEQUENCE [LARGE SCALE GENOMIC DNA]</scope>
    <source>
        <strain evidence="2 3">Phaff 52-87</strain>
    </source>
</reference>
<evidence type="ECO:0000313" key="3">
    <source>
        <dbReference type="Proteomes" id="UP001498771"/>
    </source>
</evidence>
<feature type="region of interest" description="Disordered" evidence="1">
    <location>
        <begin position="402"/>
        <end position="463"/>
    </location>
</feature>
<dbReference type="Gene3D" id="3.90.550.10">
    <property type="entry name" value="Spore Coat Polysaccharide Biosynthesis Protein SpsA, Chain A"/>
    <property type="match status" value="1"/>
</dbReference>
<feature type="compositionally biased region" description="Low complexity" evidence="1">
    <location>
        <begin position="277"/>
        <end position="287"/>
    </location>
</feature>
<feature type="region of interest" description="Disordered" evidence="1">
    <location>
        <begin position="347"/>
        <end position="380"/>
    </location>
</feature>
<accession>A0ABR1FFV0</accession>
<dbReference type="RefSeq" id="XP_064771441.1">
    <property type="nucleotide sequence ID" value="XM_064911864.1"/>
</dbReference>
<dbReference type="PANTHER" id="PTHR11183">
    <property type="entry name" value="GLYCOGENIN SUBFAMILY MEMBER"/>
    <property type="match status" value="1"/>
</dbReference>
<evidence type="ECO:0000256" key="1">
    <source>
        <dbReference type="SAM" id="MobiDB-lite"/>
    </source>
</evidence>
<feature type="compositionally biased region" description="Low complexity" evidence="1">
    <location>
        <begin position="588"/>
        <end position="616"/>
    </location>
</feature>
<proteinExistence type="predicted"/>
<name>A0ABR1FFV0_9ASCO</name>
<dbReference type="InterPro" id="IPR029044">
    <property type="entry name" value="Nucleotide-diphossugar_trans"/>
</dbReference>
<feature type="compositionally biased region" description="Acidic residues" evidence="1">
    <location>
        <begin position="684"/>
        <end position="702"/>
    </location>
</feature>
<feature type="region of interest" description="Disordered" evidence="1">
    <location>
        <begin position="572"/>
        <end position="631"/>
    </location>
</feature>
<feature type="region of interest" description="Disordered" evidence="1">
    <location>
        <begin position="720"/>
        <end position="746"/>
    </location>
</feature>
<dbReference type="GO" id="GO:0016740">
    <property type="term" value="F:transferase activity"/>
    <property type="evidence" value="ECO:0007669"/>
    <property type="project" value="UniProtKB-KW"/>
</dbReference>
<feature type="region of interest" description="Disordered" evidence="1">
    <location>
        <begin position="654"/>
        <end position="704"/>
    </location>
</feature>
<gene>
    <name evidence="2" type="ORF">BZA70DRAFT_273657</name>
</gene>
<comment type="caution">
    <text evidence="2">The sequence shown here is derived from an EMBL/GenBank/DDBJ whole genome shotgun (WGS) entry which is preliminary data.</text>
</comment>
<dbReference type="Pfam" id="PF01501">
    <property type="entry name" value="Glyco_transf_8"/>
    <property type="match status" value="1"/>
</dbReference>
<dbReference type="InterPro" id="IPR050587">
    <property type="entry name" value="GNT1/Glycosyltrans_8"/>
</dbReference>
<dbReference type="Proteomes" id="UP001498771">
    <property type="component" value="Unassembled WGS sequence"/>
</dbReference>
<protein>
    <submittedName>
        <fullName evidence="2">Nucleotide-diphospho-sugar transferase</fullName>
    </submittedName>
</protein>
<feature type="region of interest" description="Disordered" evidence="1">
    <location>
        <begin position="483"/>
        <end position="550"/>
    </location>
</feature>
<dbReference type="EMBL" id="JBBJBU010000001">
    <property type="protein sequence ID" value="KAK7208408.1"/>
    <property type="molecule type" value="Genomic_DNA"/>
</dbReference>
<evidence type="ECO:0000313" key="2">
    <source>
        <dbReference type="EMBL" id="KAK7208408.1"/>
    </source>
</evidence>
<dbReference type="CDD" id="cd02537">
    <property type="entry name" value="GT8_Glycogenin"/>
    <property type="match status" value="1"/>
</dbReference>